<sequence>MEYYRYYVLFKLILCLICVEGGFITGKALYCRDPDTGKLHAVNSTWQSTTFCGNYSCKLRRLNKIETEYLPIRQINISNLQSEEKHIDLETSPVTIHTKIDSSLPGIPHKEANEQEGREAMNFNNDRYLTETEIKSIADMLHTVKKSDLDAIVEIYKIAQDIYKDMDKATSDSVLDETLSTANDDEKFVNEKQSSYWYEPLHISPQKGGPVDLEKQETFFKPATHKPNRSPGYFGGILSSSDFGKLPYYYPMSAFQRSSSYVHKPNAENPQTSCNKMDHSLIEKVLKKHTDQNPQAPVPYPFPYIQQYNNTALYSPMYGNPWAYLNYYRNYPYAYIAQIPSNIIPLSSGLGNADTNSVSKEEANILDSLLAKVKETKLPEWQTDPLSNQVLEEVRANIEKSKLLKPFPLRKKVNLERVGKLIKLDEFTRTKRSSELKSVSDEFAYDVYLETVTCRSDIQPGYFRMGDQNQQYPDCCPQRIDSVDD</sequence>
<protein>
    <submittedName>
        <fullName evidence="2">Uncharacterized protein</fullName>
    </submittedName>
</protein>
<dbReference type="EnsemblMetazoa" id="XM_004933479.4">
    <property type="protein sequence ID" value="XP_004933536.1"/>
    <property type="gene ID" value="LOC101744536"/>
</dbReference>
<reference evidence="3" key="1">
    <citation type="journal article" date="2008" name="Insect Biochem. Mol. Biol.">
        <title>The genome of a lepidopteran model insect, the silkworm Bombyx mori.</title>
        <authorList>
            <consortium name="International Silkworm Genome Consortium"/>
        </authorList>
    </citation>
    <scope>NUCLEOTIDE SEQUENCE [LARGE SCALE GENOMIC DNA]</scope>
    <source>
        <strain evidence="3">p50T</strain>
    </source>
</reference>
<dbReference type="AlphaFoldDB" id="A0A8R1WLT4"/>
<name>A0A8R1WLT4_BOMMO</name>
<evidence type="ECO:0000256" key="1">
    <source>
        <dbReference type="SAM" id="Phobius"/>
    </source>
</evidence>
<proteinExistence type="predicted"/>
<dbReference type="KEGG" id="bmor:101744536"/>
<evidence type="ECO:0000313" key="2">
    <source>
        <dbReference type="EnsemblMetazoa" id="XP_004933536.1"/>
    </source>
</evidence>
<dbReference type="RefSeq" id="XP_004933536.1">
    <property type="nucleotide sequence ID" value="XM_004933479.5"/>
</dbReference>
<feature type="transmembrane region" description="Helical" evidence="1">
    <location>
        <begin position="6"/>
        <end position="30"/>
    </location>
</feature>
<keyword evidence="1" id="KW-0472">Membrane</keyword>
<accession>A0A8R1WLT4</accession>
<organism evidence="2 3">
    <name type="scientific">Bombyx mori</name>
    <name type="common">Silk moth</name>
    <dbReference type="NCBI Taxonomy" id="7091"/>
    <lineage>
        <taxon>Eukaryota</taxon>
        <taxon>Metazoa</taxon>
        <taxon>Ecdysozoa</taxon>
        <taxon>Arthropoda</taxon>
        <taxon>Hexapoda</taxon>
        <taxon>Insecta</taxon>
        <taxon>Pterygota</taxon>
        <taxon>Neoptera</taxon>
        <taxon>Endopterygota</taxon>
        <taxon>Lepidoptera</taxon>
        <taxon>Glossata</taxon>
        <taxon>Ditrysia</taxon>
        <taxon>Bombycoidea</taxon>
        <taxon>Bombycidae</taxon>
        <taxon>Bombycinae</taxon>
        <taxon>Bombyx</taxon>
    </lineage>
</organism>
<keyword evidence="1" id="KW-0812">Transmembrane</keyword>
<evidence type="ECO:0000313" key="3">
    <source>
        <dbReference type="Proteomes" id="UP000005204"/>
    </source>
</evidence>
<dbReference type="Proteomes" id="UP000005204">
    <property type="component" value="Unassembled WGS sequence"/>
</dbReference>
<dbReference type="OrthoDB" id="7467570at2759"/>
<keyword evidence="1" id="KW-1133">Transmembrane helix</keyword>
<reference evidence="2" key="2">
    <citation type="submission" date="2022-06" db="UniProtKB">
        <authorList>
            <consortium name="EnsemblMetazoa"/>
        </authorList>
    </citation>
    <scope>IDENTIFICATION</scope>
    <source>
        <strain evidence="2">p50T (Dazao)</strain>
    </source>
</reference>
<dbReference type="GeneID" id="101744536"/>
<keyword evidence="3" id="KW-1185">Reference proteome</keyword>